<feature type="transmembrane region" description="Helical" evidence="6">
    <location>
        <begin position="421"/>
        <end position="438"/>
    </location>
</feature>
<feature type="region of interest" description="Disordered" evidence="5">
    <location>
        <begin position="304"/>
        <end position="392"/>
    </location>
</feature>
<evidence type="ECO:0000313" key="7">
    <source>
        <dbReference type="EMBL" id="GFO49688.1"/>
    </source>
</evidence>
<reference evidence="7 8" key="1">
    <citation type="journal article" date="2021" name="Elife">
        <title>Chloroplast acquisition without the gene transfer in kleptoplastic sea slugs, Plakobranchus ocellatus.</title>
        <authorList>
            <person name="Maeda T."/>
            <person name="Takahashi S."/>
            <person name="Yoshida T."/>
            <person name="Shimamura S."/>
            <person name="Takaki Y."/>
            <person name="Nagai Y."/>
            <person name="Toyoda A."/>
            <person name="Suzuki Y."/>
            <person name="Arimoto A."/>
            <person name="Ishii H."/>
            <person name="Satoh N."/>
            <person name="Nishiyama T."/>
            <person name="Hasebe M."/>
            <person name="Maruyama T."/>
            <person name="Minagawa J."/>
            <person name="Obokata J."/>
            <person name="Shigenobu S."/>
        </authorList>
    </citation>
    <scope>NUCLEOTIDE SEQUENCE [LARGE SCALE GENOMIC DNA]</scope>
</reference>
<feature type="compositionally biased region" description="Acidic residues" evidence="5">
    <location>
        <begin position="315"/>
        <end position="324"/>
    </location>
</feature>
<evidence type="ECO:0000313" key="8">
    <source>
        <dbReference type="Proteomes" id="UP000735302"/>
    </source>
</evidence>
<dbReference type="Proteomes" id="UP000735302">
    <property type="component" value="Unassembled WGS sequence"/>
</dbReference>
<evidence type="ECO:0000256" key="2">
    <source>
        <dbReference type="ARBA" id="ARBA00023040"/>
    </source>
</evidence>
<feature type="compositionally biased region" description="Polar residues" evidence="5">
    <location>
        <begin position="121"/>
        <end position="134"/>
    </location>
</feature>
<feature type="transmembrane region" description="Helical" evidence="6">
    <location>
        <begin position="450"/>
        <end position="469"/>
    </location>
</feature>
<dbReference type="GO" id="GO:0005886">
    <property type="term" value="C:plasma membrane"/>
    <property type="evidence" value="ECO:0007669"/>
    <property type="project" value="TreeGrafter"/>
</dbReference>
<comment type="subcellular location">
    <subcellularLocation>
        <location evidence="1">Membrane</location>
        <topology evidence="1">Multi-pass membrane protein</topology>
    </subcellularLocation>
</comment>
<feature type="transmembrane region" description="Helical" evidence="6">
    <location>
        <begin position="200"/>
        <end position="227"/>
    </location>
</feature>
<keyword evidence="6" id="KW-1133">Transmembrane helix</keyword>
<sequence>MSGRAAVCKKCGHISSILIIGSNLLLLGVILYSPGLRRTPRNALVVGISVADLLMGCFVMPMFTRTLVESQFPDCHTHLAVQLISGHVIFFIVGWTLVILNILNLIRRRRQSRLKSDSQTDHQANTSTPRSSPSFVPRPQTLPLSPQCSGQALRRVPSRRMPGQPGSYHTPLSPQNPYSPYFLPCTSPCSTLFPAWLRTAALAALPWAAAIITVVPVVVLPVSRIIFGEGEHYEESVMCMLILPRSVLLVAASLSFYLPFYLCVGFLVTIIFCYSRGARYRDYSYHGPLQDQNGFTEAIGLEGPEQVMSGSDAERDTEAEEEVEDRANDTNVTVQPDLADRESNNRSLTSPSSVQTTDNTTIPPNSSRDSCSHTQEQQVTSNNLQNESRDYGAQNNMLGNSFPLEIYTECELSLAHCVPNAVYLICYAPLMVFTWSRFSNGRVSEHAYGLILFMMLSRSFIMPFAWMVFADIRREASELWVLLKLSLVTLCSRNRTEAASGSSGRTSLSTASPISFSRLHETQVV</sequence>
<dbReference type="SUPFAM" id="SSF81321">
    <property type="entry name" value="Family A G protein-coupled receptor-like"/>
    <property type="match status" value="1"/>
</dbReference>
<evidence type="ECO:0000256" key="4">
    <source>
        <dbReference type="ARBA" id="ARBA00023224"/>
    </source>
</evidence>
<evidence type="ECO:0000256" key="5">
    <source>
        <dbReference type="SAM" id="MobiDB-lite"/>
    </source>
</evidence>
<evidence type="ECO:0000256" key="6">
    <source>
        <dbReference type="SAM" id="Phobius"/>
    </source>
</evidence>
<keyword evidence="8" id="KW-1185">Reference proteome</keyword>
<feature type="transmembrane region" description="Helical" evidence="6">
    <location>
        <begin position="247"/>
        <end position="274"/>
    </location>
</feature>
<dbReference type="PANTHER" id="PTHR24248">
    <property type="entry name" value="ADRENERGIC RECEPTOR-RELATED G-PROTEIN COUPLED RECEPTOR"/>
    <property type="match status" value="1"/>
</dbReference>
<protein>
    <recommendedName>
        <fullName evidence="9">G-protein coupled receptors family 1 profile domain-containing protein</fullName>
    </recommendedName>
</protein>
<organism evidence="7 8">
    <name type="scientific">Plakobranchus ocellatus</name>
    <dbReference type="NCBI Taxonomy" id="259542"/>
    <lineage>
        <taxon>Eukaryota</taxon>
        <taxon>Metazoa</taxon>
        <taxon>Spiralia</taxon>
        <taxon>Lophotrochozoa</taxon>
        <taxon>Mollusca</taxon>
        <taxon>Gastropoda</taxon>
        <taxon>Heterobranchia</taxon>
        <taxon>Euthyneura</taxon>
        <taxon>Panpulmonata</taxon>
        <taxon>Sacoglossa</taxon>
        <taxon>Placobranchoidea</taxon>
        <taxon>Plakobranchidae</taxon>
        <taxon>Plakobranchus</taxon>
    </lineage>
</organism>
<dbReference type="GO" id="GO:0004930">
    <property type="term" value="F:G protein-coupled receptor activity"/>
    <property type="evidence" value="ECO:0007669"/>
    <property type="project" value="UniProtKB-KW"/>
</dbReference>
<keyword evidence="6" id="KW-0812">Transmembrane</keyword>
<dbReference type="AlphaFoldDB" id="A0AAV4E000"/>
<keyword evidence="3" id="KW-0675">Receptor</keyword>
<feature type="transmembrane region" description="Helical" evidence="6">
    <location>
        <begin position="44"/>
        <end position="64"/>
    </location>
</feature>
<feature type="transmembrane region" description="Helical" evidence="6">
    <location>
        <begin position="84"/>
        <end position="106"/>
    </location>
</feature>
<keyword evidence="6" id="KW-0472">Membrane</keyword>
<feature type="region of interest" description="Disordered" evidence="5">
    <location>
        <begin position="114"/>
        <end position="148"/>
    </location>
</feature>
<feature type="transmembrane region" description="Helical" evidence="6">
    <location>
        <begin position="12"/>
        <end position="32"/>
    </location>
</feature>
<name>A0AAV4E000_9GAST</name>
<evidence type="ECO:0000256" key="1">
    <source>
        <dbReference type="ARBA" id="ARBA00004141"/>
    </source>
</evidence>
<dbReference type="EMBL" id="BLXT01008499">
    <property type="protein sequence ID" value="GFO49688.1"/>
    <property type="molecule type" value="Genomic_DNA"/>
</dbReference>
<keyword evidence="2" id="KW-0297">G-protein coupled receptor</keyword>
<comment type="caution">
    <text evidence="7">The sequence shown here is derived from an EMBL/GenBank/DDBJ whole genome shotgun (WGS) entry which is preliminary data.</text>
</comment>
<evidence type="ECO:0000256" key="3">
    <source>
        <dbReference type="ARBA" id="ARBA00023170"/>
    </source>
</evidence>
<gene>
    <name evidence="7" type="ORF">PoB_007619300</name>
</gene>
<proteinExistence type="predicted"/>
<dbReference type="CDD" id="cd00637">
    <property type="entry name" value="7tm_classA_rhodopsin-like"/>
    <property type="match status" value="1"/>
</dbReference>
<keyword evidence="4" id="KW-0807">Transducer</keyword>
<dbReference type="Gene3D" id="1.20.1070.10">
    <property type="entry name" value="Rhodopsin 7-helix transmembrane proteins"/>
    <property type="match status" value="2"/>
</dbReference>
<feature type="compositionally biased region" description="Polar residues" evidence="5">
    <location>
        <begin position="345"/>
        <end position="386"/>
    </location>
</feature>
<accession>A0AAV4E000</accession>
<evidence type="ECO:0008006" key="9">
    <source>
        <dbReference type="Google" id="ProtNLM"/>
    </source>
</evidence>